<comment type="subcellular location">
    <subcellularLocation>
        <location evidence="1 11">Golgi apparatus membrane</location>
        <topology evidence="1 11">Single-pass type II membrane protein</topology>
    </subcellularLocation>
</comment>
<dbReference type="PANTHER" id="PTHR11675">
    <property type="entry name" value="N-ACETYLGALACTOSAMINYLTRANSFERASE"/>
    <property type="match status" value="1"/>
</dbReference>
<dbReference type="InterPro" id="IPR000772">
    <property type="entry name" value="Ricin_B_lectin"/>
</dbReference>
<keyword evidence="11" id="KW-0328">Glycosyltransferase</keyword>
<dbReference type="PROSITE" id="PS50231">
    <property type="entry name" value="RICIN_B_LECTIN"/>
    <property type="match status" value="1"/>
</dbReference>
<dbReference type="EMBL" id="OU895880">
    <property type="protein sequence ID" value="CAG9811522.1"/>
    <property type="molecule type" value="Genomic_DNA"/>
</dbReference>
<sequence>MKMSMNRFIIKSRSLFKIQIVRSKKSFGYFLKFIGTLVLICLIVMISVYKFIQRNNHPLAITQNYIYLEPLSSFFRKVHNTGGEKIDWHDYEYLAREKERFGLPGENGQPVYVQPGEEELNKQLFDVNGYYGLISDKIALNRSVADYRHQQCKKLKYLKELPSVSIVIPFYNDHLSTLLRTVYSVINRSPKEILKEVILVNDHSTKDFLYGELEDYINKHLKHIVKLYVLPRRSGLIWARLAGARAATGDVLLFLDSHTEASTNFLPPLLEPIAEDYRTCVCPFVDVIDFKTYAYKPQGDGSRGIFDWNGLHYHHMPLRPGDQENPWSLYENPVMVGGLFAISAKFFWELGGYDPGLDIWGGEQYELSFKIWLCGGKMYDAPCSRIGHVFRGGMPFPNDRKGIDFITINYKRVAEVWMDEYKEYLYKRDPDRYARVSAGDLSYQFYVKERQQCKPFKHFLDVVAPDMKERYPLEEPPEYASGAIQSMADKKFCIDKMNRPKEQPLGIYFCGNNKKRPQNNQHFILRYYRDISDAEMESCFDSYGEGEKRELKTFSCHHGQGNQYFRYDLKTKQIYHGPYRNKHCVEVNIGTQSVYVTTCNENKVEQKWEWGFLNETNINNWISYGSPIMDAEEKKDLSKDFH</sequence>
<dbReference type="EMBL" id="OU895877">
    <property type="protein sequence ID" value="CAG9798217.1"/>
    <property type="molecule type" value="Genomic_DNA"/>
</dbReference>
<evidence type="ECO:0000256" key="7">
    <source>
        <dbReference type="ARBA" id="ARBA00023034"/>
    </source>
</evidence>
<dbReference type="Proteomes" id="UP001153620">
    <property type="component" value="Chromosome 1"/>
</dbReference>
<evidence type="ECO:0000256" key="3">
    <source>
        <dbReference type="ARBA" id="ARBA00022692"/>
    </source>
</evidence>
<gene>
    <name evidence="13" type="ORF">CHIRRI_LOCUS1202</name>
    <name evidence="14" type="ORF">CHIRRI_LOCUS14330</name>
</gene>
<comment type="cofactor">
    <cofactor evidence="11">
        <name>Mn(2+)</name>
        <dbReference type="ChEBI" id="CHEBI:29035"/>
    </cofactor>
</comment>
<evidence type="ECO:0000256" key="10">
    <source>
        <dbReference type="ARBA" id="ARBA00023180"/>
    </source>
</evidence>
<dbReference type="Proteomes" id="UP001153620">
    <property type="component" value="Chromosome 4"/>
</dbReference>
<keyword evidence="9 11" id="KW-1015">Disulfide bond</keyword>
<evidence type="ECO:0000256" key="8">
    <source>
        <dbReference type="ARBA" id="ARBA00023136"/>
    </source>
</evidence>
<evidence type="ECO:0000256" key="5">
    <source>
        <dbReference type="ARBA" id="ARBA00022968"/>
    </source>
</evidence>
<keyword evidence="10" id="KW-0325">Glycoprotein</keyword>
<comment type="pathway">
    <text evidence="11">Protein modification; protein glycosylation.</text>
</comment>
<dbReference type="GO" id="GO:0006493">
    <property type="term" value="P:protein O-linked glycosylation"/>
    <property type="evidence" value="ECO:0007669"/>
    <property type="project" value="TreeGrafter"/>
</dbReference>
<dbReference type="GO" id="GO:0030246">
    <property type="term" value="F:carbohydrate binding"/>
    <property type="evidence" value="ECO:0007669"/>
    <property type="project" value="UniProtKB-KW"/>
</dbReference>
<evidence type="ECO:0000313" key="14">
    <source>
        <dbReference type="EMBL" id="CAG9811522.1"/>
    </source>
</evidence>
<reference evidence="14" key="2">
    <citation type="submission" date="2022-10" db="EMBL/GenBank/DDBJ databases">
        <authorList>
            <consortium name="ENA_rothamsted_submissions"/>
            <consortium name="culmorum"/>
            <person name="King R."/>
        </authorList>
    </citation>
    <scope>NUCLEOTIDE SEQUENCE</scope>
</reference>
<accession>A0A9N9S8D7</accession>
<evidence type="ECO:0000256" key="1">
    <source>
        <dbReference type="ARBA" id="ARBA00004323"/>
    </source>
</evidence>
<dbReference type="InterPro" id="IPR035992">
    <property type="entry name" value="Ricin_B-like_lectins"/>
</dbReference>
<keyword evidence="11" id="KW-0808">Transferase</keyword>
<dbReference type="Gene3D" id="2.80.10.50">
    <property type="match status" value="1"/>
</dbReference>
<evidence type="ECO:0000259" key="12">
    <source>
        <dbReference type="SMART" id="SM00458"/>
    </source>
</evidence>
<dbReference type="CDD" id="cd02510">
    <property type="entry name" value="pp-GalNAc-T"/>
    <property type="match status" value="1"/>
</dbReference>
<keyword evidence="15" id="KW-1185">Reference proteome</keyword>
<comment type="similarity">
    <text evidence="2 11">Belongs to the glycosyltransferase 2 family. GalNAc-T subfamily.</text>
</comment>
<dbReference type="OrthoDB" id="6159198at2759"/>
<keyword evidence="6 11" id="KW-1133">Transmembrane helix</keyword>
<keyword evidence="4 11" id="KW-0430">Lectin</keyword>
<dbReference type="PANTHER" id="PTHR11675:SF134">
    <property type="entry name" value="N-ACETYLGALACTOSAMINYLTRANSFERASE 4-RELATED"/>
    <property type="match status" value="1"/>
</dbReference>
<dbReference type="InterPro" id="IPR029044">
    <property type="entry name" value="Nucleotide-diphossugar_trans"/>
</dbReference>
<evidence type="ECO:0000256" key="6">
    <source>
        <dbReference type="ARBA" id="ARBA00022989"/>
    </source>
</evidence>
<organism evidence="14 15">
    <name type="scientific">Chironomus riparius</name>
    <dbReference type="NCBI Taxonomy" id="315576"/>
    <lineage>
        <taxon>Eukaryota</taxon>
        <taxon>Metazoa</taxon>
        <taxon>Ecdysozoa</taxon>
        <taxon>Arthropoda</taxon>
        <taxon>Hexapoda</taxon>
        <taxon>Insecta</taxon>
        <taxon>Pterygota</taxon>
        <taxon>Neoptera</taxon>
        <taxon>Endopterygota</taxon>
        <taxon>Diptera</taxon>
        <taxon>Nematocera</taxon>
        <taxon>Chironomoidea</taxon>
        <taxon>Chironomidae</taxon>
        <taxon>Chironominae</taxon>
        <taxon>Chironomus</taxon>
    </lineage>
</organism>
<keyword evidence="7 11" id="KW-0333">Golgi apparatus</keyword>
<reference evidence="14" key="1">
    <citation type="submission" date="2022-01" db="EMBL/GenBank/DDBJ databases">
        <authorList>
            <person name="King R."/>
        </authorList>
    </citation>
    <scope>NUCLEOTIDE SEQUENCE</scope>
</reference>
<dbReference type="SUPFAM" id="SSF50370">
    <property type="entry name" value="Ricin B-like lectins"/>
    <property type="match status" value="1"/>
</dbReference>
<evidence type="ECO:0000256" key="9">
    <source>
        <dbReference type="ARBA" id="ARBA00023157"/>
    </source>
</evidence>
<protein>
    <recommendedName>
        <fullName evidence="11">Polypeptide N-acetylgalactosaminyltransferase</fullName>
        <ecNumber evidence="11">2.4.1.-</ecNumber>
    </recommendedName>
    <alternativeName>
        <fullName evidence="11">Protein-UDP acetylgalactosaminyltransferase</fullName>
    </alternativeName>
</protein>
<keyword evidence="3 11" id="KW-0812">Transmembrane</keyword>
<dbReference type="GO" id="GO:0000139">
    <property type="term" value="C:Golgi membrane"/>
    <property type="evidence" value="ECO:0007669"/>
    <property type="project" value="UniProtKB-SubCell"/>
</dbReference>
<name>A0A9N9S8D7_9DIPT</name>
<evidence type="ECO:0000256" key="4">
    <source>
        <dbReference type="ARBA" id="ARBA00022734"/>
    </source>
</evidence>
<keyword evidence="5" id="KW-0735">Signal-anchor</keyword>
<dbReference type="EC" id="2.4.1.-" evidence="11"/>
<dbReference type="Pfam" id="PF00535">
    <property type="entry name" value="Glycos_transf_2"/>
    <property type="match status" value="1"/>
</dbReference>
<dbReference type="SUPFAM" id="SSF53448">
    <property type="entry name" value="Nucleotide-diphospho-sugar transferases"/>
    <property type="match status" value="1"/>
</dbReference>
<feature type="transmembrane region" description="Helical" evidence="11">
    <location>
        <begin position="29"/>
        <end position="52"/>
    </location>
</feature>
<evidence type="ECO:0000256" key="2">
    <source>
        <dbReference type="ARBA" id="ARBA00005680"/>
    </source>
</evidence>
<keyword evidence="11" id="KW-0464">Manganese</keyword>
<proteinExistence type="inferred from homology"/>
<feature type="domain" description="Ricin B lectin" evidence="12">
    <location>
        <begin position="481"/>
        <end position="611"/>
    </location>
</feature>
<keyword evidence="8 11" id="KW-0472">Membrane</keyword>
<dbReference type="Pfam" id="PF00652">
    <property type="entry name" value="Ricin_B_lectin"/>
    <property type="match status" value="1"/>
</dbReference>
<evidence type="ECO:0000313" key="13">
    <source>
        <dbReference type="EMBL" id="CAG9798217.1"/>
    </source>
</evidence>
<dbReference type="GO" id="GO:0004653">
    <property type="term" value="F:polypeptide N-acetylgalactosaminyltransferase activity"/>
    <property type="evidence" value="ECO:0007669"/>
    <property type="project" value="TreeGrafter"/>
</dbReference>
<dbReference type="SMART" id="SM00458">
    <property type="entry name" value="RICIN"/>
    <property type="match status" value="1"/>
</dbReference>
<dbReference type="Gene3D" id="3.90.550.10">
    <property type="entry name" value="Spore Coat Polysaccharide Biosynthesis Protein SpsA, Chain A"/>
    <property type="match status" value="1"/>
</dbReference>
<dbReference type="InterPro" id="IPR001173">
    <property type="entry name" value="Glyco_trans_2-like"/>
</dbReference>
<evidence type="ECO:0000256" key="11">
    <source>
        <dbReference type="RuleBase" id="RU361242"/>
    </source>
</evidence>
<evidence type="ECO:0000313" key="15">
    <source>
        <dbReference type="Proteomes" id="UP001153620"/>
    </source>
</evidence>
<dbReference type="AlphaFoldDB" id="A0A9N9S8D7"/>
<dbReference type="InterPro" id="IPR045885">
    <property type="entry name" value="GalNAc-T"/>
</dbReference>